<name>A0ABS9BUJ9_9BACT</name>
<accession>A0ABS9BUJ9</accession>
<dbReference type="EMBL" id="JAKEVZ010000005">
    <property type="protein sequence ID" value="MCF1751024.1"/>
    <property type="molecule type" value="Genomic_DNA"/>
</dbReference>
<proteinExistence type="predicted"/>
<keyword evidence="2" id="KW-1185">Reference proteome</keyword>
<dbReference type="Proteomes" id="UP001201449">
    <property type="component" value="Unassembled WGS sequence"/>
</dbReference>
<comment type="caution">
    <text evidence="1">The sequence shown here is derived from an EMBL/GenBank/DDBJ whole genome shotgun (WGS) entry which is preliminary data.</text>
</comment>
<evidence type="ECO:0000313" key="2">
    <source>
        <dbReference type="Proteomes" id="UP001201449"/>
    </source>
</evidence>
<protein>
    <submittedName>
        <fullName evidence="1">Ribbon-helix-helix protein, CopG family</fullName>
    </submittedName>
</protein>
<dbReference type="RefSeq" id="WP_234861069.1">
    <property type="nucleotide sequence ID" value="NZ_JAKEVZ010000005.1"/>
</dbReference>
<gene>
    <name evidence="1" type="ORF">L0U89_08070</name>
</gene>
<organism evidence="1 2">
    <name type="scientific">Mariniradius sediminis</name>
    <dbReference type="NCBI Taxonomy" id="2909237"/>
    <lineage>
        <taxon>Bacteria</taxon>
        <taxon>Pseudomonadati</taxon>
        <taxon>Bacteroidota</taxon>
        <taxon>Cytophagia</taxon>
        <taxon>Cytophagales</taxon>
        <taxon>Cyclobacteriaceae</taxon>
        <taxon>Mariniradius</taxon>
    </lineage>
</organism>
<reference evidence="1 2" key="1">
    <citation type="submission" date="2022-01" db="EMBL/GenBank/DDBJ databases">
        <title>Mariniradius saccharolyticus sp. nov., isolated from sediment of a river.</title>
        <authorList>
            <person name="Liu H."/>
        </authorList>
    </citation>
    <scope>NUCLEOTIDE SEQUENCE [LARGE SCALE GENOMIC DNA]</scope>
    <source>
        <strain evidence="1 2">RY-2</strain>
    </source>
</reference>
<sequence>MLTIKIEQEMAKELDFLAKRKGISTLDVVSDALAFYIKTERKKLSAYELGRDLFEIGEIAKTDLSVKVKENVKVRLSKKHNQ</sequence>
<evidence type="ECO:0000313" key="1">
    <source>
        <dbReference type="EMBL" id="MCF1751024.1"/>
    </source>
</evidence>